<dbReference type="AlphaFoldDB" id="A0A6H5H110"/>
<proteinExistence type="predicted"/>
<reference evidence="1 2" key="1">
    <citation type="submission" date="2020-02" db="EMBL/GenBank/DDBJ databases">
        <authorList>
            <person name="Ferguson B K."/>
        </authorList>
    </citation>
    <scope>NUCLEOTIDE SEQUENCE [LARGE SCALE GENOMIC DNA]</scope>
</reference>
<feature type="non-terminal residue" evidence="1">
    <location>
        <position position="81"/>
    </location>
</feature>
<evidence type="ECO:0000313" key="2">
    <source>
        <dbReference type="Proteomes" id="UP000479000"/>
    </source>
</evidence>
<evidence type="ECO:0000313" key="1">
    <source>
        <dbReference type="EMBL" id="CAB0010732.1"/>
    </source>
</evidence>
<accession>A0A6H5H110</accession>
<protein>
    <submittedName>
        <fullName evidence="1">Uncharacterized protein</fullName>
    </submittedName>
</protein>
<name>A0A6H5H110_9HEMI</name>
<sequence length="81" mass="9240">MGHSHRKGRSDVQKKQVLWSYLCKLPVCGWSRSTLNFVNKSSAIGIRVIHNNIMYYDNFTPLPTFGGNYATFITFLNPDEG</sequence>
<keyword evidence="2" id="KW-1185">Reference proteome</keyword>
<organism evidence="1 2">
    <name type="scientific">Nesidiocoris tenuis</name>
    <dbReference type="NCBI Taxonomy" id="355587"/>
    <lineage>
        <taxon>Eukaryota</taxon>
        <taxon>Metazoa</taxon>
        <taxon>Ecdysozoa</taxon>
        <taxon>Arthropoda</taxon>
        <taxon>Hexapoda</taxon>
        <taxon>Insecta</taxon>
        <taxon>Pterygota</taxon>
        <taxon>Neoptera</taxon>
        <taxon>Paraneoptera</taxon>
        <taxon>Hemiptera</taxon>
        <taxon>Heteroptera</taxon>
        <taxon>Panheteroptera</taxon>
        <taxon>Cimicomorpha</taxon>
        <taxon>Miridae</taxon>
        <taxon>Dicyphina</taxon>
        <taxon>Nesidiocoris</taxon>
    </lineage>
</organism>
<gene>
    <name evidence="1" type="ORF">NTEN_LOCUS15744</name>
</gene>
<dbReference type="Proteomes" id="UP000479000">
    <property type="component" value="Unassembled WGS sequence"/>
</dbReference>
<dbReference type="EMBL" id="CADCXU010023180">
    <property type="protein sequence ID" value="CAB0010732.1"/>
    <property type="molecule type" value="Genomic_DNA"/>
</dbReference>